<reference evidence="2" key="1">
    <citation type="submission" date="2022-06" db="EMBL/GenBank/DDBJ databases">
        <title>Genomic Encyclopedia of Archaeal and Bacterial Type Strains, Phase II (KMG-II): from individual species to whole genera.</title>
        <authorList>
            <person name="Goeker M."/>
        </authorList>
    </citation>
    <scope>NUCLEOTIDE SEQUENCE</scope>
    <source>
        <strain evidence="2">DSM 43935</strain>
    </source>
</reference>
<evidence type="ECO:0000313" key="3">
    <source>
        <dbReference type="Proteomes" id="UP001206128"/>
    </source>
</evidence>
<dbReference type="InterPro" id="IPR036259">
    <property type="entry name" value="MFS_trans_sf"/>
</dbReference>
<feature type="transmembrane region" description="Helical" evidence="1">
    <location>
        <begin position="143"/>
        <end position="162"/>
    </location>
</feature>
<organism evidence="2 3">
    <name type="scientific">Goodfellowiella coeruleoviolacea</name>
    <dbReference type="NCBI Taxonomy" id="334858"/>
    <lineage>
        <taxon>Bacteria</taxon>
        <taxon>Bacillati</taxon>
        <taxon>Actinomycetota</taxon>
        <taxon>Actinomycetes</taxon>
        <taxon>Pseudonocardiales</taxon>
        <taxon>Pseudonocardiaceae</taxon>
        <taxon>Goodfellowiella</taxon>
    </lineage>
</organism>
<keyword evidence="3" id="KW-1185">Reference proteome</keyword>
<feature type="transmembrane region" description="Helical" evidence="1">
    <location>
        <begin position="168"/>
        <end position="191"/>
    </location>
</feature>
<dbReference type="InterPro" id="IPR011701">
    <property type="entry name" value="MFS"/>
</dbReference>
<feature type="transmembrane region" description="Helical" evidence="1">
    <location>
        <begin position="48"/>
        <end position="69"/>
    </location>
</feature>
<feature type="transmembrane region" description="Helical" evidence="1">
    <location>
        <begin position="366"/>
        <end position="386"/>
    </location>
</feature>
<evidence type="ECO:0000313" key="2">
    <source>
        <dbReference type="EMBL" id="MCP2164569.1"/>
    </source>
</evidence>
<keyword evidence="1" id="KW-1133">Transmembrane helix</keyword>
<feature type="transmembrane region" description="Helical" evidence="1">
    <location>
        <begin position="211"/>
        <end position="231"/>
    </location>
</feature>
<gene>
    <name evidence="2" type="ORF">LX83_001409</name>
</gene>
<dbReference type="RefSeq" id="WP_253768351.1">
    <property type="nucleotide sequence ID" value="NZ_JAMTCK010000003.1"/>
</dbReference>
<dbReference type="EMBL" id="JAMTCK010000003">
    <property type="protein sequence ID" value="MCP2164569.1"/>
    <property type="molecule type" value="Genomic_DNA"/>
</dbReference>
<feature type="transmembrane region" description="Helical" evidence="1">
    <location>
        <begin position="105"/>
        <end position="122"/>
    </location>
</feature>
<feature type="transmembrane region" description="Helical" evidence="1">
    <location>
        <begin position="20"/>
        <end position="42"/>
    </location>
</feature>
<feature type="transmembrane region" description="Helical" evidence="1">
    <location>
        <begin position="277"/>
        <end position="295"/>
    </location>
</feature>
<accession>A0AAE3KFM5</accession>
<sequence>MTLAPYLRVLALPGVRSFTLLMLFARIPMAASGITLTLHVVLTLDRGYAEAGLVGALSTLGIAVGAPLLGRLADRHGLRRLLLITLVGETAFWLAGPLLPYPVLLAVAFFGGLVTLPVNSIGRQGLAGLVPATDRRTAFSMDSMGVEVSYMAGPALGVLVVTQLSSTAALLGIGGSLALVGLVLFVVNPPLRGEHELGDPAPAADTPTGRLGWLSGGMIAVLVSAVGATFVLTGTEVATVAALREAGDVDWTGLVVICMCLASLVGGFLYGAQPRAVPPAVLVGLLGLLLVPVALVSGHWWVYALALMPTNLMCAPAIAATSEAVTRYAPVAVRGMAMGLQSSALTLGTAIGSPLIGAIVDHTGPAAGFAVAGTCGVALAAVALLLTRWQARTSADVRMPA</sequence>
<dbReference type="PANTHER" id="PTHR23542">
    <property type="match status" value="1"/>
</dbReference>
<dbReference type="AlphaFoldDB" id="A0AAE3KFM5"/>
<dbReference type="SUPFAM" id="SSF103473">
    <property type="entry name" value="MFS general substrate transporter"/>
    <property type="match status" value="1"/>
</dbReference>
<dbReference type="PANTHER" id="PTHR23542:SF1">
    <property type="entry name" value="MAJOR FACILITATOR SUPERFAMILY (MFS) PROFILE DOMAIN-CONTAINING PROTEIN"/>
    <property type="match status" value="1"/>
</dbReference>
<proteinExistence type="predicted"/>
<dbReference type="Proteomes" id="UP001206128">
    <property type="component" value="Unassembled WGS sequence"/>
</dbReference>
<evidence type="ECO:0000256" key="1">
    <source>
        <dbReference type="SAM" id="Phobius"/>
    </source>
</evidence>
<protein>
    <submittedName>
        <fullName evidence="2">Arabinose efflux permease, MFS family</fullName>
    </submittedName>
</protein>
<keyword evidence="1" id="KW-0812">Transmembrane</keyword>
<name>A0AAE3KFM5_9PSEU</name>
<feature type="transmembrane region" description="Helical" evidence="1">
    <location>
        <begin position="251"/>
        <end position="270"/>
    </location>
</feature>
<dbReference type="Gene3D" id="1.20.1250.20">
    <property type="entry name" value="MFS general substrate transporter like domains"/>
    <property type="match status" value="1"/>
</dbReference>
<dbReference type="GO" id="GO:0022857">
    <property type="term" value="F:transmembrane transporter activity"/>
    <property type="evidence" value="ECO:0007669"/>
    <property type="project" value="InterPro"/>
</dbReference>
<keyword evidence="1" id="KW-0472">Membrane</keyword>
<dbReference type="Pfam" id="PF07690">
    <property type="entry name" value="MFS_1"/>
    <property type="match status" value="1"/>
</dbReference>
<comment type="caution">
    <text evidence="2">The sequence shown here is derived from an EMBL/GenBank/DDBJ whole genome shotgun (WGS) entry which is preliminary data.</text>
</comment>